<dbReference type="Proteomes" id="UP000481153">
    <property type="component" value="Unassembled WGS sequence"/>
</dbReference>
<keyword evidence="2" id="KW-1185">Reference proteome</keyword>
<dbReference type="AlphaFoldDB" id="A0A6G0W6Z2"/>
<dbReference type="VEuPathDB" id="FungiDB:AeMF1_010629"/>
<accession>A0A6G0W6Z2</accession>
<comment type="caution">
    <text evidence="1">The sequence shown here is derived from an EMBL/GenBank/DDBJ whole genome shotgun (WGS) entry which is preliminary data.</text>
</comment>
<organism evidence="1 2">
    <name type="scientific">Aphanomyces euteiches</name>
    <dbReference type="NCBI Taxonomy" id="100861"/>
    <lineage>
        <taxon>Eukaryota</taxon>
        <taxon>Sar</taxon>
        <taxon>Stramenopiles</taxon>
        <taxon>Oomycota</taxon>
        <taxon>Saprolegniomycetes</taxon>
        <taxon>Saprolegniales</taxon>
        <taxon>Verrucalvaceae</taxon>
        <taxon>Aphanomyces</taxon>
    </lineage>
</organism>
<gene>
    <name evidence="1" type="ORF">Ae201684_018087</name>
</gene>
<evidence type="ECO:0000313" key="1">
    <source>
        <dbReference type="EMBL" id="KAF0722856.1"/>
    </source>
</evidence>
<name>A0A6G0W6Z2_9STRA</name>
<protein>
    <submittedName>
        <fullName evidence="1">Uncharacterized protein</fullName>
    </submittedName>
</protein>
<evidence type="ECO:0000313" key="2">
    <source>
        <dbReference type="Proteomes" id="UP000481153"/>
    </source>
</evidence>
<sequence>MIGKWVVKHHLDCAVHQLKAQDQLPDAVSRDQLPQDNPVRQDQDIVIFGIMSLMESQELKRKEIERLTLALRREKLEMMSAIRSELPPNVGLIWMDDVNLDSGINYISGEWGDASMDTAWMKCPQCQVLSLTNRSARQLTGNMYSTDDCCKYCGSKL</sequence>
<proteinExistence type="predicted"/>
<dbReference type="EMBL" id="VJMJ01000320">
    <property type="protein sequence ID" value="KAF0722856.1"/>
    <property type="molecule type" value="Genomic_DNA"/>
</dbReference>
<reference evidence="1 2" key="1">
    <citation type="submission" date="2019-07" db="EMBL/GenBank/DDBJ databases">
        <title>Genomics analysis of Aphanomyces spp. identifies a new class of oomycete effector associated with host adaptation.</title>
        <authorList>
            <person name="Gaulin E."/>
        </authorList>
    </citation>
    <scope>NUCLEOTIDE SEQUENCE [LARGE SCALE GENOMIC DNA]</scope>
    <source>
        <strain evidence="1 2">ATCC 201684</strain>
    </source>
</reference>